<gene>
    <name evidence="2" type="ORF">L1994_10070</name>
</gene>
<dbReference type="KEGG" id="manq:L1994_10070"/>
<dbReference type="AlphaFoldDB" id="A0AAF0JLV3"/>
<dbReference type="Proteomes" id="UP001218895">
    <property type="component" value="Chromosome"/>
</dbReference>
<accession>A0AAF0JLV3</accession>
<dbReference type="GeneID" id="79950746"/>
<dbReference type="RefSeq" id="WP_278099314.1">
    <property type="nucleotide sequence ID" value="NZ_CP091092.1"/>
</dbReference>
<sequence length="506" mass="57028">MTKIWEKLKKKAFISLVTALLLLSVIVFPAGAKCLFIDDIKEPVISGDKIKFTGITSVSPEKELKWSFGTENYVYEEYFKISDGEDFRYYKEGTTKTLESKTGLFRYEVFIDTNDLEQGYYNFQIAGGDCYAEASVRIGDEINDGIETPEYFPSADFYKSPNSKIITDKKTSGLRKFAQAQMNERDFIPSPYIYSKNTVVRGNNIDISFFTTPYRNIGLWIYSVFPDNSYRYFRLTSSDVITGKADISFGPDVTSNLKKGEYYIFAEISGLNHLEAEKFDFRDSTYRYLPVTPDSGGENSLYSDVSGNDIYSPASSVALDSALKASEDEMKYLRLKINVEDPWINLEKSDEIAIGKNIIISGKTNFEEGTTLLAEIISLDDRPDTGPVVWTAKIPVSTGTDGEENFRIEVNSYKIGAGTYIVRVSDEKYKLTEDNEIIKVTDNSYAAEEGESDTLSVKSYSVDPISKKVVRLNDDAKESPVNIFLLVFITGLIVFISVLIKRRKSP</sequence>
<name>A0AAF0JLV3_9EURY</name>
<keyword evidence="1" id="KW-0812">Transmembrane</keyword>
<dbReference type="EMBL" id="CP091092">
    <property type="protein sequence ID" value="WFN36477.1"/>
    <property type="molecule type" value="Genomic_DNA"/>
</dbReference>
<keyword evidence="1" id="KW-1133">Transmembrane helix</keyword>
<evidence type="ECO:0000313" key="3">
    <source>
        <dbReference type="Proteomes" id="UP001218895"/>
    </source>
</evidence>
<organism evidence="2 3">
    <name type="scientific">Methanomicrobium antiquum</name>
    <dbReference type="NCBI Taxonomy" id="487686"/>
    <lineage>
        <taxon>Archaea</taxon>
        <taxon>Methanobacteriati</taxon>
        <taxon>Methanobacteriota</taxon>
        <taxon>Stenosarchaea group</taxon>
        <taxon>Methanomicrobia</taxon>
        <taxon>Methanomicrobiales</taxon>
        <taxon>Methanomicrobiaceae</taxon>
        <taxon>Methanomicrobium</taxon>
    </lineage>
</organism>
<protein>
    <submittedName>
        <fullName evidence="2">Uncharacterized protein</fullName>
    </submittedName>
</protein>
<keyword evidence="3" id="KW-1185">Reference proteome</keyword>
<proteinExistence type="predicted"/>
<evidence type="ECO:0000313" key="2">
    <source>
        <dbReference type="EMBL" id="WFN36477.1"/>
    </source>
</evidence>
<evidence type="ECO:0000256" key="1">
    <source>
        <dbReference type="SAM" id="Phobius"/>
    </source>
</evidence>
<keyword evidence="1" id="KW-0472">Membrane</keyword>
<reference evidence="2" key="1">
    <citation type="submission" date="2022-01" db="EMBL/GenBank/DDBJ databases">
        <title>Complete genome of Methanomicrobium antiquum DSM 21220.</title>
        <authorList>
            <person name="Chen S.-C."/>
            <person name="You Y.-T."/>
            <person name="Zhou Y.-Z."/>
            <person name="Lai M.-C."/>
        </authorList>
    </citation>
    <scope>NUCLEOTIDE SEQUENCE</scope>
    <source>
        <strain evidence="2">DSM 21220</strain>
    </source>
</reference>
<feature type="transmembrane region" description="Helical" evidence="1">
    <location>
        <begin position="481"/>
        <end position="500"/>
    </location>
</feature>